<protein>
    <recommendedName>
        <fullName evidence="2">HTH-type transcriptional regulator CzcR</fullName>
    </recommendedName>
</protein>
<evidence type="ECO:0000313" key="8">
    <source>
        <dbReference type="Proteomes" id="UP000190906"/>
    </source>
</evidence>
<accession>A0A1S9TL50</accession>
<dbReference type="RefSeq" id="WP_078205159.1">
    <property type="nucleotide sequence ID" value="NZ_MUAJ01000024.1"/>
</dbReference>
<dbReference type="PANTHER" id="PTHR30419">
    <property type="entry name" value="HTH-TYPE TRANSCRIPTIONAL REGULATOR YBHD"/>
    <property type="match status" value="1"/>
</dbReference>
<dbReference type="AlphaFoldDB" id="A0A1S9TL50"/>
<dbReference type="GO" id="GO:0003677">
    <property type="term" value="F:DNA binding"/>
    <property type="evidence" value="ECO:0007669"/>
    <property type="project" value="UniProtKB-KW"/>
</dbReference>
<dbReference type="PRINTS" id="PR00039">
    <property type="entry name" value="HTHLYSR"/>
</dbReference>
<evidence type="ECO:0000256" key="3">
    <source>
        <dbReference type="ARBA" id="ARBA00023015"/>
    </source>
</evidence>
<proteinExistence type="inferred from homology"/>
<dbReference type="SUPFAM" id="SSF53850">
    <property type="entry name" value="Periplasmic binding protein-like II"/>
    <property type="match status" value="1"/>
</dbReference>
<dbReference type="SUPFAM" id="SSF46785">
    <property type="entry name" value="Winged helix' DNA-binding domain"/>
    <property type="match status" value="1"/>
</dbReference>
<reference evidence="7 8" key="1">
    <citation type="submission" date="2017-01" db="EMBL/GenBank/DDBJ databases">
        <title>Bacillus cereus isolates.</title>
        <authorList>
            <person name="Beno S.M."/>
        </authorList>
    </citation>
    <scope>NUCLEOTIDE SEQUENCE [LARGE SCALE GENOMIC DNA]</scope>
    <source>
        <strain evidence="7 8">FSL H8-0485</strain>
    </source>
</reference>
<dbReference type="PANTHER" id="PTHR30419:SF24">
    <property type="entry name" value="HTH-TYPE TRANSCRIPTIONAL REGULATOR CZCR"/>
    <property type="match status" value="1"/>
</dbReference>
<dbReference type="FunFam" id="1.10.10.10:FF:000001">
    <property type="entry name" value="LysR family transcriptional regulator"/>
    <property type="match status" value="1"/>
</dbReference>
<name>A0A1S9TL50_BACCE</name>
<evidence type="ECO:0000259" key="6">
    <source>
        <dbReference type="PROSITE" id="PS50931"/>
    </source>
</evidence>
<keyword evidence="3" id="KW-0805">Transcription regulation</keyword>
<feature type="domain" description="HTH lysR-type" evidence="6">
    <location>
        <begin position="1"/>
        <end position="59"/>
    </location>
</feature>
<comment type="caution">
    <text evidence="7">The sequence shown here is derived from an EMBL/GenBank/DDBJ whole genome shotgun (WGS) entry which is preliminary data.</text>
</comment>
<evidence type="ECO:0000256" key="1">
    <source>
        <dbReference type="ARBA" id="ARBA00009437"/>
    </source>
</evidence>
<dbReference type="EMBL" id="MUAJ01000024">
    <property type="protein sequence ID" value="OOR10600.1"/>
    <property type="molecule type" value="Genomic_DNA"/>
</dbReference>
<dbReference type="GO" id="GO:0005829">
    <property type="term" value="C:cytosol"/>
    <property type="evidence" value="ECO:0007669"/>
    <property type="project" value="TreeGrafter"/>
</dbReference>
<keyword evidence="4" id="KW-0238">DNA-binding</keyword>
<dbReference type="Proteomes" id="UP000190906">
    <property type="component" value="Unassembled WGS sequence"/>
</dbReference>
<evidence type="ECO:0000256" key="5">
    <source>
        <dbReference type="ARBA" id="ARBA00023163"/>
    </source>
</evidence>
<keyword evidence="5" id="KW-0804">Transcription</keyword>
<dbReference type="PROSITE" id="PS50931">
    <property type="entry name" value="HTH_LYSR"/>
    <property type="match status" value="1"/>
</dbReference>
<evidence type="ECO:0000313" key="7">
    <source>
        <dbReference type="EMBL" id="OOR10600.1"/>
    </source>
</evidence>
<evidence type="ECO:0000256" key="2">
    <source>
        <dbReference type="ARBA" id="ARBA00018718"/>
    </source>
</evidence>
<evidence type="ECO:0000256" key="4">
    <source>
        <dbReference type="ARBA" id="ARBA00023125"/>
    </source>
</evidence>
<dbReference type="InterPro" id="IPR005119">
    <property type="entry name" value="LysR_subst-bd"/>
</dbReference>
<comment type="similarity">
    <text evidence="1">Belongs to the LysR transcriptional regulatory family.</text>
</comment>
<dbReference type="InterPro" id="IPR050950">
    <property type="entry name" value="HTH-type_LysR_regulators"/>
</dbReference>
<dbReference type="Gene3D" id="1.10.10.10">
    <property type="entry name" value="Winged helix-like DNA-binding domain superfamily/Winged helix DNA-binding domain"/>
    <property type="match status" value="1"/>
</dbReference>
<organism evidence="7 8">
    <name type="scientific">Bacillus cereus</name>
    <dbReference type="NCBI Taxonomy" id="1396"/>
    <lineage>
        <taxon>Bacteria</taxon>
        <taxon>Bacillati</taxon>
        <taxon>Bacillota</taxon>
        <taxon>Bacilli</taxon>
        <taxon>Bacillales</taxon>
        <taxon>Bacillaceae</taxon>
        <taxon>Bacillus</taxon>
        <taxon>Bacillus cereus group</taxon>
    </lineage>
</organism>
<dbReference type="InterPro" id="IPR000847">
    <property type="entry name" value="LysR_HTH_N"/>
</dbReference>
<sequence>MTIARFEVFSKVVELSSFTKAAKALHITQSAVSHAIASLESEWAVNLLIREKGKDLALTEIGTKILIQVREILNRMEHINQEIALQANLEIGTIRIGSFTSASACLLPKIISKFHRKYPKIELKLFEGSYEEIIEWLKTGVIDVGFIIEHDLDCEFDTVPLIEDTIAVAFPDNGRFLGKDVIQIEDLNNEPLIMPKGMYQLYIEAIFKKAKVQPNVRFEVQDCNTIANMVNEGLGVTVGSELFLKTQPNIYTKRLQLASLRKIALACMSKQDTPPAVQSFLKVATEVYSLS</sequence>
<dbReference type="InterPro" id="IPR036390">
    <property type="entry name" value="WH_DNA-bd_sf"/>
</dbReference>
<dbReference type="Gene3D" id="3.40.190.290">
    <property type="match status" value="1"/>
</dbReference>
<dbReference type="Pfam" id="PF00126">
    <property type="entry name" value="HTH_1"/>
    <property type="match status" value="1"/>
</dbReference>
<gene>
    <name evidence="7" type="ORF">BW897_21490</name>
</gene>
<dbReference type="Pfam" id="PF03466">
    <property type="entry name" value="LysR_substrate"/>
    <property type="match status" value="1"/>
</dbReference>
<dbReference type="InterPro" id="IPR036388">
    <property type="entry name" value="WH-like_DNA-bd_sf"/>
</dbReference>
<dbReference type="CDD" id="cd05466">
    <property type="entry name" value="PBP2_LTTR_substrate"/>
    <property type="match status" value="1"/>
</dbReference>
<dbReference type="GO" id="GO:0003700">
    <property type="term" value="F:DNA-binding transcription factor activity"/>
    <property type="evidence" value="ECO:0007669"/>
    <property type="project" value="InterPro"/>
</dbReference>